<dbReference type="Pfam" id="PF17832">
    <property type="entry name" value="Pre-PUA"/>
    <property type="match status" value="1"/>
</dbReference>
<gene>
    <name evidence="5" type="ORF">CHC_T00006472001</name>
</gene>
<dbReference type="KEGG" id="ccp:CHC_T00006472001"/>
<dbReference type="PANTHER" id="PTHR22798">
    <property type="entry name" value="MCT-1 PROTEIN"/>
    <property type="match status" value="1"/>
</dbReference>
<organism evidence="5 6">
    <name type="scientific">Chondrus crispus</name>
    <name type="common">Carrageen Irish moss</name>
    <name type="synonym">Polymorpha crispa</name>
    <dbReference type="NCBI Taxonomy" id="2769"/>
    <lineage>
        <taxon>Eukaryota</taxon>
        <taxon>Rhodophyta</taxon>
        <taxon>Florideophyceae</taxon>
        <taxon>Rhodymeniophycidae</taxon>
        <taxon>Gigartinales</taxon>
        <taxon>Gigartinaceae</taxon>
        <taxon>Chondrus</taxon>
    </lineage>
</organism>
<evidence type="ECO:0000256" key="2">
    <source>
        <dbReference type="ARBA" id="ARBA00022490"/>
    </source>
</evidence>
<dbReference type="CDD" id="cd11609">
    <property type="entry name" value="MCT1_N"/>
    <property type="match status" value="1"/>
</dbReference>
<sequence length="183" mass="20330">MFRRFTVEESVSGQSAMKSSQQRAARQKIVQQLPTIEPYIDSFFPKKEKTISAKCAGHVTILASAGGVPLFFQTRDGAYVPTLRTLHKYPFLLPILRVDRGAIKHVINGADVMVPGLRSSRAVIEDEVERNCVVAVYAESKEHAICVGITKMSSQQMRLNDKGIAVESMHYVSDGLWKCSELS</sequence>
<dbReference type="Pfam" id="PF01472">
    <property type="entry name" value="PUA"/>
    <property type="match status" value="1"/>
</dbReference>
<evidence type="ECO:0000313" key="5">
    <source>
        <dbReference type="EMBL" id="CDF39209.1"/>
    </source>
</evidence>
<dbReference type="OMA" id="GVENIHY"/>
<name>R7QM81_CHOCR</name>
<keyword evidence="2 3" id="KW-0963">Cytoplasm</keyword>
<dbReference type="InterPro" id="IPR004521">
    <property type="entry name" value="Uncharacterised_CHP00451"/>
</dbReference>
<dbReference type="GeneID" id="17326839"/>
<dbReference type="CDD" id="cd21155">
    <property type="entry name" value="PUA_MCTS-1-like"/>
    <property type="match status" value="1"/>
</dbReference>
<dbReference type="PROSITE" id="PS50890">
    <property type="entry name" value="PUA"/>
    <property type="match status" value="1"/>
</dbReference>
<dbReference type="OrthoDB" id="10249667at2759"/>
<dbReference type="Proteomes" id="UP000012073">
    <property type="component" value="Unassembled WGS sequence"/>
</dbReference>
<dbReference type="InterPro" id="IPR002478">
    <property type="entry name" value="PUA"/>
</dbReference>
<dbReference type="PIRSF" id="PIRSF005067">
    <property type="entry name" value="Tma_RNA-bind_prd"/>
    <property type="match status" value="1"/>
</dbReference>
<accession>R7QM81</accession>
<dbReference type="STRING" id="2769.R7QM81"/>
<dbReference type="GO" id="GO:0001731">
    <property type="term" value="P:formation of translation preinitiation complex"/>
    <property type="evidence" value="ECO:0007669"/>
    <property type="project" value="TreeGrafter"/>
</dbReference>
<dbReference type="AlphaFoldDB" id="R7QM81"/>
<reference evidence="6" key="1">
    <citation type="journal article" date="2013" name="Proc. Natl. Acad. Sci. U.S.A.">
        <title>Genome structure and metabolic features in the red seaweed Chondrus crispus shed light on evolution of the Archaeplastida.</title>
        <authorList>
            <person name="Collen J."/>
            <person name="Porcel B."/>
            <person name="Carre W."/>
            <person name="Ball S.G."/>
            <person name="Chaparro C."/>
            <person name="Tonon T."/>
            <person name="Barbeyron T."/>
            <person name="Michel G."/>
            <person name="Noel B."/>
            <person name="Valentin K."/>
            <person name="Elias M."/>
            <person name="Artiguenave F."/>
            <person name="Arun A."/>
            <person name="Aury J.M."/>
            <person name="Barbosa-Neto J.F."/>
            <person name="Bothwell J.H."/>
            <person name="Bouget F.Y."/>
            <person name="Brillet L."/>
            <person name="Cabello-Hurtado F."/>
            <person name="Capella-Gutierrez S."/>
            <person name="Charrier B."/>
            <person name="Cladiere L."/>
            <person name="Cock J.M."/>
            <person name="Coelho S.M."/>
            <person name="Colleoni C."/>
            <person name="Czjzek M."/>
            <person name="Da Silva C."/>
            <person name="Delage L."/>
            <person name="Denoeud F."/>
            <person name="Deschamps P."/>
            <person name="Dittami S.M."/>
            <person name="Gabaldon T."/>
            <person name="Gachon C.M."/>
            <person name="Groisillier A."/>
            <person name="Herve C."/>
            <person name="Jabbari K."/>
            <person name="Katinka M."/>
            <person name="Kloareg B."/>
            <person name="Kowalczyk N."/>
            <person name="Labadie K."/>
            <person name="Leblanc C."/>
            <person name="Lopez P.J."/>
            <person name="McLachlan D.H."/>
            <person name="Meslet-Cladiere L."/>
            <person name="Moustafa A."/>
            <person name="Nehr Z."/>
            <person name="Nyvall Collen P."/>
            <person name="Panaud O."/>
            <person name="Partensky F."/>
            <person name="Poulain J."/>
            <person name="Rensing S.A."/>
            <person name="Rousvoal S."/>
            <person name="Samson G."/>
            <person name="Symeonidi A."/>
            <person name="Weissenbach J."/>
            <person name="Zambounis A."/>
            <person name="Wincker P."/>
            <person name="Boyen C."/>
        </authorList>
    </citation>
    <scope>NUCLEOTIDE SEQUENCE [LARGE SCALE GENOMIC DNA]</scope>
    <source>
        <strain evidence="6">cv. Stackhouse</strain>
    </source>
</reference>
<dbReference type="GO" id="GO:0003723">
    <property type="term" value="F:RNA binding"/>
    <property type="evidence" value="ECO:0007669"/>
    <property type="project" value="InterPro"/>
</dbReference>
<evidence type="ECO:0000256" key="3">
    <source>
        <dbReference type="PIRNR" id="PIRNR005067"/>
    </source>
</evidence>
<protein>
    <recommendedName>
        <fullName evidence="4">PUA domain-containing protein</fullName>
    </recommendedName>
</protein>
<dbReference type="PANTHER" id="PTHR22798:SF0">
    <property type="entry name" value="MALIGNANT T-CELL-AMPLIFIED SEQUENCE 1"/>
    <property type="match status" value="1"/>
</dbReference>
<dbReference type="InterPro" id="IPR015947">
    <property type="entry name" value="PUA-like_sf"/>
</dbReference>
<dbReference type="Gene3D" id="3.10.400.20">
    <property type="match status" value="1"/>
</dbReference>
<comment type="subcellular location">
    <subcellularLocation>
        <location evidence="1 3">Cytoplasm</location>
    </subcellularLocation>
</comment>
<dbReference type="SMART" id="SM00359">
    <property type="entry name" value="PUA"/>
    <property type="match status" value="1"/>
</dbReference>
<dbReference type="NCBIfam" id="TIGR00451">
    <property type="entry name" value="unchar_dom_2"/>
    <property type="match status" value="1"/>
</dbReference>
<dbReference type="RefSeq" id="XP_005719120.1">
    <property type="nucleotide sequence ID" value="XM_005719063.1"/>
</dbReference>
<evidence type="ECO:0000259" key="4">
    <source>
        <dbReference type="SMART" id="SM00359"/>
    </source>
</evidence>
<dbReference type="SUPFAM" id="SSF88697">
    <property type="entry name" value="PUA domain-like"/>
    <property type="match status" value="1"/>
</dbReference>
<proteinExistence type="predicted"/>
<dbReference type="GO" id="GO:0005737">
    <property type="term" value="C:cytoplasm"/>
    <property type="evidence" value="ECO:0007669"/>
    <property type="project" value="UniProtKB-SubCell"/>
</dbReference>
<feature type="domain" description="PUA" evidence="4">
    <location>
        <begin position="94"/>
        <end position="173"/>
    </location>
</feature>
<evidence type="ECO:0000313" key="6">
    <source>
        <dbReference type="Proteomes" id="UP000012073"/>
    </source>
</evidence>
<evidence type="ECO:0000256" key="1">
    <source>
        <dbReference type="ARBA" id="ARBA00004496"/>
    </source>
</evidence>
<keyword evidence="6" id="KW-1185">Reference proteome</keyword>
<dbReference type="Gramene" id="CDF39209">
    <property type="protein sequence ID" value="CDF39209"/>
    <property type="gene ID" value="CHC_T00006472001"/>
</dbReference>
<dbReference type="InterPro" id="IPR016437">
    <property type="entry name" value="MCT-1/Tma20"/>
</dbReference>
<dbReference type="InterPro" id="IPR041366">
    <property type="entry name" value="Pre-PUA"/>
</dbReference>
<dbReference type="EMBL" id="HG002012">
    <property type="protein sequence ID" value="CDF39209.1"/>
    <property type="molecule type" value="Genomic_DNA"/>
</dbReference>
<dbReference type="PhylomeDB" id="R7QM81"/>